<keyword evidence="3" id="KW-1185">Reference proteome</keyword>
<sequence length="321" mass="35840">MLSRPFSKIVHNVMALAVNQGTKETNQIKHADKYMERAKFVSGSNIERAFVDYAAAAVILRAKLSSRPGDLEQSSVASKLQESCRYIRLFEKYLINGNIRYHGVAENRLARDRQDTQDSWRSLRDLTGFDDGAEGEEDSSRAIQMPSDSDAGNVIGHKNLATASRSSSPAALLPPERASMPERPPSPLSHWIELHPVDSYEHDIPEAAPEHTSLYIDLHSIEDDARLIPEVPPEPRSMWVELHSVDGNERSIPEVAPEPTSLYLDLHPLEDDEDSVPEDLPDPQSYWMDLHPIDQSARPVPETSPEPVSMSLDLHPSEDAS</sequence>
<feature type="compositionally biased region" description="Low complexity" evidence="1">
    <location>
        <begin position="160"/>
        <end position="178"/>
    </location>
</feature>
<dbReference type="OrthoDB" id="10639171at2759"/>
<feature type="compositionally biased region" description="Acidic residues" evidence="1">
    <location>
        <begin position="270"/>
        <end position="281"/>
    </location>
</feature>
<protein>
    <recommendedName>
        <fullName evidence="4">USP8 dimerisation domain-containing protein</fullName>
    </recommendedName>
</protein>
<name>A0A166FRH8_9AGAM</name>
<gene>
    <name evidence="2" type="ORF">FIBSPDRAFT_1047048</name>
</gene>
<evidence type="ECO:0008006" key="4">
    <source>
        <dbReference type="Google" id="ProtNLM"/>
    </source>
</evidence>
<feature type="region of interest" description="Disordered" evidence="1">
    <location>
        <begin position="110"/>
        <end position="184"/>
    </location>
</feature>
<evidence type="ECO:0000313" key="2">
    <source>
        <dbReference type="EMBL" id="KZP17083.1"/>
    </source>
</evidence>
<dbReference type="EMBL" id="KV417586">
    <property type="protein sequence ID" value="KZP17083.1"/>
    <property type="molecule type" value="Genomic_DNA"/>
</dbReference>
<accession>A0A166FRH8</accession>
<reference evidence="2 3" key="1">
    <citation type="journal article" date="2016" name="Mol. Biol. Evol.">
        <title>Comparative Genomics of Early-Diverging Mushroom-Forming Fungi Provides Insights into the Origins of Lignocellulose Decay Capabilities.</title>
        <authorList>
            <person name="Nagy L.G."/>
            <person name="Riley R."/>
            <person name="Tritt A."/>
            <person name="Adam C."/>
            <person name="Daum C."/>
            <person name="Floudas D."/>
            <person name="Sun H."/>
            <person name="Yadav J.S."/>
            <person name="Pangilinan J."/>
            <person name="Larsson K.H."/>
            <person name="Matsuura K."/>
            <person name="Barry K."/>
            <person name="Labutti K."/>
            <person name="Kuo R."/>
            <person name="Ohm R.A."/>
            <person name="Bhattacharya S.S."/>
            <person name="Shirouzu T."/>
            <person name="Yoshinaga Y."/>
            <person name="Martin F.M."/>
            <person name="Grigoriev I.V."/>
            <person name="Hibbett D.S."/>
        </authorList>
    </citation>
    <scope>NUCLEOTIDE SEQUENCE [LARGE SCALE GENOMIC DNA]</scope>
    <source>
        <strain evidence="2 3">CBS 109695</strain>
    </source>
</reference>
<evidence type="ECO:0000313" key="3">
    <source>
        <dbReference type="Proteomes" id="UP000076532"/>
    </source>
</evidence>
<dbReference type="Proteomes" id="UP000076532">
    <property type="component" value="Unassembled WGS sequence"/>
</dbReference>
<evidence type="ECO:0000256" key="1">
    <source>
        <dbReference type="SAM" id="MobiDB-lite"/>
    </source>
</evidence>
<organism evidence="2 3">
    <name type="scientific">Athelia psychrophila</name>
    <dbReference type="NCBI Taxonomy" id="1759441"/>
    <lineage>
        <taxon>Eukaryota</taxon>
        <taxon>Fungi</taxon>
        <taxon>Dikarya</taxon>
        <taxon>Basidiomycota</taxon>
        <taxon>Agaricomycotina</taxon>
        <taxon>Agaricomycetes</taxon>
        <taxon>Agaricomycetidae</taxon>
        <taxon>Atheliales</taxon>
        <taxon>Atheliaceae</taxon>
        <taxon>Athelia</taxon>
    </lineage>
</organism>
<dbReference type="AlphaFoldDB" id="A0A166FRH8"/>
<feature type="compositionally biased region" description="Basic and acidic residues" evidence="1">
    <location>
        <begin position="110"/>
        <end position="124"/>
    </location>
</feature>
<feature type="region of interest" description="Disordered" evidence="1">
    <location>
        <begin position="268"/>
        <end position="321"/>
    </location>
</feature>
<proteinExistence type="predicted"/>